<organism evidence="1 2">
    <name type="scientific">Geranomyces variabilis</name>
    <dbReference type="NCBI Taxonomy" id="109894"/>
    <lineage>
        <taxon>Eukaryota</taxon>
        <taxon>Fungi</taxon>
        <taxon>Fungi incertae sedis</taxon>
        <taxon>Chytridiomycota</taxon>
        <taxon>Chytridiomycota incertae sedis</taxon>
        <taxon>Chytridiomycetes</taxon>
        <taxon>Spizellomycetales</taxon>
        <taxon>Powellomycetaceae</taxon>
        <taxon>Geranomyces</taxon>
    </lineage>
</organism>
<sequence>MHNLYLFRNLQTARVLVSPTFRMQNAILAQIGEHRAENKLRGDHWVPFAVLTGIQNPTTVAALQHRLVRTTQPAHAGGRYKLPLPEVKRIPFAPRAAKPEDPLALQPASVLHASPTRRPPLRQWEVPASVDEKMRELCRALIVAPEVLAETADDSADFDSPNRYTLWCERDEYWHRVEESGQAGLLWPEFVDHKRLRLLRNRYPLVPGFDPKTLADSPIAAPAEARHPGLVDA</sequence>
<comment type="caution">
    <text evidence="1">The sequence shown here is derived from an EMBL/GenBank/DDBJ whole genome shotgun (WGS) entry which is preliminary data.</text>
</comment>
<protein>
    <submittedName>
        <fullName evidence="1">Uncharacterized protein</fullName>
    </submittedName>
</protein>
<keyword evidence="2" id="KW-1185">Reference proteome</keyword>
<evidence type="ECO:0000313" key="2">
    <source>
        <dbReference type="Proteomes" id="UP001212152"/>
    </source>
</evidence>
<accession>A0AAD5TFD1</accession>
<evidence type="ECO:0000313" key="1">
    <source>
        <dbReference type="EMBL" id="KAJ3172916.1"/>
    </source>
</evidence>
<dbReference type="EMBL" id="JADGJQ010000073">
    <property type="protein sequence ID" value="KAJ3172916.1"/>
    <property type="molecule type" value="Genomic_DNA"/>
</dbReference>
<dbReference type="AlphaFoldDB" id="A0AAD5TFD1"/>
<gene>
    <name evidence="1" type="ORF">HDU87_007752</name>
</gene>
<name>A0AAD5TFD1_9FUNG</name>
<reference evidence="1" key="1">
    <citation type="submission" date="2020-05" db="EMBL/GenBank/DDBJ databases">
        <title>Phylogenomic resolution of chytrid fungi.</title>
        <authorList>
            <person name="Stajich J.E."/>
            <person name="Amses K."/>
            <person name="Simmons R."/>
            <person name="Seto K."/>
            <person name="Myers J."/>
            <person name="Bonds A."/>
            <person name="Quandt C.A."/>
            <person name="Barry K."/>
            <person name="Liu P."/>
            <person name="Grigoriev I."/>
            <person name="Longcore J.E."/>
            <person name="James T.Y."/>
        </authorList>
    </citation>
    <scope>NUCLEOTIDE SEQUENCE</scope>
    <source>
        <strain evidence="1">JEL0379</strain>
    </source>
</reference>
<proteinExistence type="predicted"/>
<dbReference type="Proteomes" id="UP001212152">
    <property type="component" value="Unassembled WGS sequence"/>
</dbReference>